<dbReference type="Proteomes" id="UP001627154">
    <property type="component" value="Unassembled WGS sequence"/>
</dbReference>
<name>A0ABD2VYZ2_9HYME</name>
<proteinExistence type="predicted"/>
<accession>A0ABD2VYZ2</accession>
<dbReference type="AlphaFoldDB" id="A0ABD2VYZ2"/>
<keyword evidence="2" id="KW-1185">Reference proteome</keyword>
<reference evidence="1 2" key="1">
    <citation type="journal article" date="2024" name="bioRxiv">
        <title>A reference genome for Trichogramma kaykai: A tiny desert-dwelling parasitoid wasp with competing sex-ratio distorters.</title>
        <authorList>
            <person name="Culotta J."/>
            <person name="Lindsey A.R."/>
        </authorList>
    </citation>
    <scope>NUCLEOTIDE SEQUENCE [LARGE SCALE GENOMIC DNA]</scope>
    <source>
        <strain evidence="1 2">KSX58</strain>
    </source>
</reference>
<organism evidence="1 2">
    <name type="scientific">Trichogramma kaykai</name>
    <dbReference type="NCBI Taxonomy" id="54128"/>
    <lineage>
        <taxon>Eukaryota</taxon>
        <taxon>Metazoa</taxon>
        <taxon>Ecdysozoa</taxon>
        <taxon>Arthropoda</taxon>
        <taxon>Hexapoda</taxon>
        <taxon>Insecta</taxon>
        <taxon>Pterygota</taxon>
        <taxon>Neoptera</taxon>
        <taxon>Endopterygota</taxon>
        <taxon>Hymenoptera</taxon>
        <taxon>Apocrita</taxon>
        <taxon>Proctotrupomorpha</taxon>
        <taxon>Chalcidoidea</taxon>
        <taxon>Trichogrammatidae</taxon>
        <taxon>Trichogramma</taxon>
    </lineage>
</organism>
<evidence type="ECO:0000313" key="1">
    <source>
        <dbReference type="EMBL" id="KAL3385819.1"/>
    </source>
</evidence>
<gene>
    <name evidence="1" type="ORF">TKK_018620</name>
</gene>
<comment type="caution">
    <text evidence="1">The sequence shown here is derived from an EMBL/GenBank/DDBJ whole genome shotgun (WGS) entry which is preliminary data.</text>
</comment>
<sequence length="109" mass="11381">MRVIRDVGGLGRWHAVAASCPASPSCTSPLVGRRDPLGVGQRPGRLTVAQLSRVTAPRTAGVSRPDCPTVEIFVNKVLGRVLKRVSARRQAGLARIYGPGAVAGCLAGR</sequence>
<evidence type="ECO:0000313" key="2">
    <source>
        <dbReference type="Proteomes" id="UP001627154"/>
    </source>
</evidence>
<dbReference type="EMBL" id="JBJJXI010000152">
    <property type="protein sequence ID" value="KAL3385819.1"/>
    <property type="molecule type" value="Genomic_DNA"/>
</dbReference>
<protein>
    <submittedName>
        <fullName evidence="1">Uncharacterized protein</fullName>
    </submittedName>
</protein>